<dbReference type="PANTHER" id="PTHR43047">
    <property type="entry name" value="TWO-COMPONENT HISTIDINE PROTEIN KINASE"/>
    <property type="match status" value="1"/>
</dbReference>
<reference evidence="15 16" key="1">
    <citation type="submission" date="2019-12" db="EMBL/GenBank/DDBJ databases">
        <title>Snethiella sp. nov. sp. isolated from sea sand.</title>
        <authorList>
            <person name="Kim J."/>
            <person name="Jeong S.E."/>
            <person name="Jung H.S."/>
            <person name="Jeon C.O."/>
        </authorList>
    </citation>
    <scope>NUCLEOTIDE SEQUENCE [LARGE SCALE GENOMIC DNA]</scope>
    <source>
        <strain evidence="15 16">DP05</strain>
    </source>
</reference>
<dbReference type="Gene3D" id="3.30.450.20">
    <property type="entry name" value="PAS domain"/>
    <property type="match status" value="1"/>
</dbReference>
<feature type="transmembrane region" description="Helical" evidence="11">
    <location>
        <begin position="34"/>
        <end position="59"/>
    </location>
</feature>
<keyword evidence="5" id="KW-0808">Transferase</keyword>
<gene>
    <name evidence="15" type="ORF">GQE98_17935</name>
</gene>
<dbReference type="InterPro" id="IPR003661">
    <property type="entry name" value="HisK_dim/P_dom"/>
</dbReference>
<dbReference type="NCBIfam" id="TIGR00229">
    <property type="entry name" value="sensory_box"/>
    <property type="match status" value="1"/>
</dbReference>
<comment type="caution">
    <text evidence="15">The sequence shown here is derived from an EMBL/GenBank/DDBJ whole genome shotgun (WGS) entry which is preliminary data.</text>
</comment>
<comment type="subcellular location">
    <subcellularLocation>
        <location evidence="2">Membrane</location>
    </subcellularLocation>
</comment>
<dbReference type="Proteomes" id="UP000476030">
    <property type="component" value="Unassembled WGS sequence"/>
</dbReference>
<feature type="domain" description="Histidine kinase" evidence="12">
    <location>
        <begin position="402"/>
        <end position="623"/>
    </location>
</feature>
<evidence type="ECO:0000313" key="16">
    <source>
        <dbReference type="Proteomes" id="UP000476030"/>
    </source>
</evidence>
<evidence type="ECO:0000256" key="2">
    <source>
        <dbReference type="ARBA" id="ARBA00004370"/>
    </source>
</evidence>
<dbReference type="Gene3D" id="2.10.70.100">
    <property type="match status" value="1"/>
</dbReference>
<dbReference type="SUPFAM" id="SSF47384">
    <property type="entry name" value="Homodimeric domain of signal transducing histidine kinase"/>
    <property type="match status" value="1"/>
</dbReference>
<protein>
    <recommendedName>
        <fullName evidence="3">histidine kinase</fullName>
        <ecNumber evidence="3">2.7.13.3</ecNumber>
    </recommendedName>
</protein>
<keyword evidence="8" id="KW-0067">ATP-binding</keyword>
<feature type="transmembrane region" description="Helical" evidence="11">
    <location>
        <begin position="6"/>
        <end position="22"/>
    </location>
</feature>
<evidence type="ECO:0000256" key="5">
    <source>
        <dbReference type="ARBA" id="ARBA00022679"/>
    </source>
</evidence>
<dbReference type="GO" id="GO:0009927">
    <property type="term" value="F:histidine phosphotransfer kinase activity"/>
    <property type="evidence" value="ECO:0007669"/>
    <property type="project" value="TreeGrafter"/>
</dbReference>
<keyword evidence="9" id="KW-0902">Two-component regulatory system</keyword>
<feature type="domain" description="PAS" evidence="13">
    <location>
        <begin position="257"/>
        <end position="329"/>
    </location>
</feature>
<evidence type="ECO:0000256" key="11">
    <source>
        <dbReference type="SAM" id="Phobius"/>
    </source>
</evidence>
<evidence type="ECO:0000256" key="7">
    <source>
        <dbReference type="ARBA" id="ARBA00022777"/>
    </source>
</evidence>
<dbReference type="InterPro" id="IPR000700">
    <property type="entry name" value="PAS-assoc_C"/>
</dbReference>
<dbReference type="SMART" id="SM00091">
    <property type="entry name" value="PAS"/>
    <property type="match status" value="2"/>
</dbReference>
<dbReference type="PROSITE" id="PS50113">
    <property type="entry name" value="PAC"/>
    <property type="match status" value="1"/>
</dbReference>
<dbReference type="InterPro" id="IPR013655">
    <property type="entry name" value="PAS_fold_3"/>
</dbReference>
<dbReference type="PANTHER" id="PTHR43047:SF72">
    <property type="entry name" value="OSMOSENSING HISTIDINE PROTEIN KINASE SLN1"/>
    <property type="match status" value="1"/>
</dbReference>
<evidence type="ECO:0000259" key="12">
    <source>
        <dbReference type="PROSITE" id="PS50109"/>
    </source>
</evidence>
<dbReference type="InterPro" id="IPR036097">
    <property type="entry name" value="HisK_dim/P_sf"/>
</dbReference>
<dbReference type="SUPFAM" id="SSF55874">
    <property type="entry name" value="ATPase domain of HSP90 chaperone/DNA topoisomerase II/histidine kinase"/>
    <property type="match status" value="1"/>
</dbReference>
<dbReference type="AlphaFoldDB" id="A0A6L8WBS4"/>
<keyword evidence="11" id="KW-1133">Transmembrane helix</keyword>
<evidence type="ECO:0000256" key="8">
    <source>
        <dbReference type="ARBA" id="ARBA00022840"/>
    </source>
</evidence>
<evidence type="ECO:0000256" key="9">
    <source>
        <dbReference type="ARBA" id="ARBA00023012"/>
    </source>
</evidence>
<dbReference type="EMBL" id="WTUW01000009">
    <property type="protein sequence ID" value="MZR32525.1"/>
    <property type="molecule type" value="Genomic_DNA"/>
</dbReference>
<dbReference type="RefSeq" id="WP_161317319.1">
    <property type="nucleotide sequence ID" value="NZ_WTUW01000009.1"/>
</dbReference>
<sequence>MLSESAILICLLVILVLFWRRKKRLTHVKLGRDLINYGLLIVVIASLIDVLFVGAGSAFDIGYSNESSLGVWQISAYLPGLVLVAFGMSRMLPAIEQLNREIQARILSEVKQREQNKRLQLAIARAETAESTLLDAIESMPEAVAIFDPEDRLYVCNHPYRERYKNIVNKVKPGIYFDELVRIMVHLGRVPEAIGCEEEWIERRIKKHQNPSEPIEQELDDGRVYRLSETKTKLGGIVSIRTNITDIRIREQALKESRAKLEEAQAIAHIGNWMHDSAGNTHEWSDEVFRILGYQPGEVIQSYGNFISRVHDNDIERLRAVFQHLTESQEPFEVEFRVVQGEDKMVYVRLIGRAIVDDNGNLTGASGTIQDITTQHIFERKLMQAKLEAEEGTRSKSLFLANMSHELRTPLNAVIGFSEVLAKEIFGPLANDRYREYADNIQSSGRHLLSLIDDILDYSRLESDSIELHETEFSLLKAVESTKTMLAAKANEKSISVSLSGNLDIRLNADERKFKQVLINLVNNAIKFTPEKGHIEIDFSMKSKNFISLYIIDSGYGISKEEINNVMRPFGRTHYSISKSIEGTGLGLPLAKSIVELHGGELKITSNKKKSGTTIEIRLPKTRIVKIAPNSPHLNLIAGP</sequence>
<evidence type="ECO:0000256" key="3">
    <source>
        <dbReference type="ARBA" id="ARBA00012438"/>
    </source>
</evidence>
<evidence type="ECO:0000256" key="6">
    <source>
        <dbReference type="ARBA" id="ARBA00022741"/>
    </source>
</evidence>
<evidence type="ECO:0000259" key="14">
    <source>
        <dbReference type="PROSITE" id="PS50113"/>
    </source>
</evidence>
<dbReference type="PRINTS" id="PR00344">
    <property type="entry name" value="BCTRLSENSOR"/>
</dbReference>
<proteinExistence type="predicted"/>
<feature type="domain" description="PAC" evidence="14">
    <location>
        <begin position="332"/>
        <end position="384"/>
    </location>
</feature>
<keyword evidence="10 11" id="KW-0472">Membrane</keyword>
<dbReference type="SMART" id="SM00086">
    <property type="entry name" value="PAC"/>
    <property type="match status" value="1"/>
</dbReference>
<keyword evidence="16" id="KW-1185">Reference proteome</keyword>
<dbReference type="CDD" id="cd00130">
    <property type="entry name" value="PAS"/>
    <property type="match status" value="1"/>
</dbReference>
<keyword evidence="7" id="KW-0418">Kinase</keyword>
<dbReference type="SMART" id="SM00388">
    <property type="entry name" value="HisKA"/>
    <property type="match status" value="1"/>
</dbReference>
<dbReference type="EC" id="2.7.13.3" evidence="3"/>
<dbReference type="InterPro" id="IPR003594">
    <property type="entry name" value="HATPase_dom"/>
</dbReference>
<dbReference type="Pfam" id="PF12860">
    <property type="entry name" value="PAS_7"/>
    <property type="match status" value="1"/>
</dbReference>
<dbReference type="InterPro" id="IPR000014">
    <property type="entry name" value="PAS"/>
</dbReference>
<accession>A0A6L8WBS4</accession>
<dbReference type="GO" id="GO:0005886">
    <property type="term" value="C:plasma membrane"/>
    <property type="evidence" value="ECO:0007669"/>
    <property type="project" value="TreeGrafter"/>
</dbReference>
<dbReference type="Pfam" id="PF02518">
    <property type="entry name" value="HATPase_c"/>
    <property type="match status" value="1"/>
</dbReference>
<dbReference type="FunFam" id="1.10.287.130:FF:000038">
    <property type="entry name" value="Sensory transduction histidine kinase"/>
    <property type="match status" value="1"/>
</dbReference>
<dbReference type="Gene3D" id="1.10.287.130">
    <property type="match status" value="1"/>
</dbReference>
<dbReference type="CDD" id="cd00082">
    <property type="entry name" value="HisKA"/>
    <property type="match status" value="1"/>
</dbReference>
<dbReference type="InterPro" id="IPR001610">
    <property type="entry name" value="PAC"/>
</dbReference>
<dbReference type="InterPro" id="IPR035965">
    <property type="entry name" value="PAS-like_dom_sf"/>
</dbReference>
<keyword evidence="11" id="KW-0812">Transmembrane</keyword>
<dbReference type="SMART" id="SM00387">
    <property type="entry name" value="HATPase_c"/>
    <property type="match status" value="1"/>
</dbReference>
<dbReference type="SUPFAM" id="SSF55785">
    <property type="entry name" value="PYP-like sensor domain (PAS domain)"/>
    <property type="match status" value="1"/>
</dbReference>
<evidence type="ECO:0000256" key="1">
    <source>
        <dbReference type="ARBA" id="ARBA00000085"/>
    </source>
</evidence>
<dbReference type="PROSITE" id="PS50109">
    <property type="entry name" value="HIS_KIN"/>
    <property type="match status" value="1"/>
</dbReference>
<evidence type="ECO:0000256" key="4">
    <source>
        <dbReference type="ARBA" id="ARBA00022553"/>
    </source>
</evidence>
<dbReference type="PROSITE" id="PS50112">
    <property type="entry name" value="PAS"/>
    <property type="match status" value="1"/>
</dbReference>
<name>A0A6L8WBS4_9PROT</name>
<dbReference type="FunFam" id="3.30.565.10:FF:000006">
    <property type="entry name" value="Sensor histidine kinase WalK"/>
    <property type="match status" value="1"/>
</dbReference>
<comment type="catalytic activity">
    <reaction evidence="1">
        <text>ATP + protein L-histidine = ADP + protein N-phospho-L-histidine.</text>
        <dbReference type="EC" id="2.7.13.3"/>
    </reaction>
</comment>
<dbReference type="InterPro" id="IPR004358">
    <property type="entry name" value="Sig_transdc_His_kin-like_C"/>
</dbReference>
<keyword evidence="6" id="KW-0547">Nucleotide-binding</keyword>
<evidence type="ECO:0000256" key="10">
    <source>
        <dbReference type="ARBA" id="ARBA00023136"/>
    </source>
</evidence>
<dbReference type="GO" id="GO:0005524">
    <property type="term" value="F:ATP binding"/>
    <property type="evidence" value="ECO:0007669"/>
    <property type="project" value="UniProtKB-KW"/>
</dbReference>
<dbReference type="Pfam" id="PF00512">
    <property type="entry name" value="HisKA"/>
    <property type="match status" value="1"/>
</dbReference>
<dbReference type="InterPro" id="IPR005467">
    <property type="entry name" value="His_kinase_dom"/>
</dbReference>
<organism evidence="15 16">
    <name type="scientific">Sneathiella litorea</name>
    <dbReference type="NCBI Taxonomy" id="2606216"/>
    <lineage>
        <taxon>Bacteria</taxon>
        <taxon>Pseudomonadati</taxon>
        <taxon>Pseudomonadota</taxon>
        <taxon>Alphaproteobacteria</taxon>
        <taxon>Sneathiellales</taxon>
        <taxon>Sneathiellaceae</taxon>
        <taxon>Sneathiella</taxon>
    </lineage>
</organism>
<keyword evidence="4" id="KW-0597">Phosphoprotein</keyword>
<dbReference type="Pfam" id="PF08447">
    <property type="entry name" value="PAS_3"/>
    <property type="match status" value="1"/>
</dbReference>
<feature type="transmembrane region" description="Helical" evidence="11">
    <location>
        <begin position="71"/>
        <end position="92"/>
    </location>
</feature>
<evidence type="ECO:0000313" key="15">
    <source>
        <dbReference type="EMBL" id="MZR32525.1"/>
    </source>
</evidence>
<dbReference type="GO" id="GO:0000155">
    <property type="term" value="F:phosphorelay sensor kinase activity"/>
    <property type="evidence" value="ECO:0007669"/>
    <property type="project" value="InterPro"/>
</dbReference>
<evidence type="ECO:0000259" key="13">
    <source>
        <dbReference type="PROSITE" id="PS50112"/>
    </source>
</evidence>
<dbReference type="Gene3D" id="3.30.565.10">
    <property type="entry name" value="Histidine kinase-like ATPase, C-terminal domain"/>
    <property type="match status" value="1"/>
</dbReference>
<dbReference type="InterPro" id="IPR036890">
    <property type="entry name" value="HATPase_C_sf"/>
</dbReference>